<dbReference type="AlphaFoldDB" id="A0A941D5I8"/>
<dbReference type="Pfam" id="PF09538">
    <property type="entry name" value="FYDLN_acid"/>
    <property type="match status" value="1"/>
</dbReference>
<dbReference type="InterPro" id="IPR012644">
    <property type="entry name" value="CHP02300_FYDLN_acid"/>
</dbReference>
<sequence>MANPELGAKQICPNCQAKFYDLTRRPAHCPKCATEFDPDEAVRSRRSRSRVAPTDHEVEEDGEAQVRGKSEADDDEEEEEVVTPELDEVVDAPIIPGDDDDDDDADPGAAPEDELAGFSEDEEDLEEDTDDVPFLEDEEDDFDDTEIEGLPGEGDAEDR</sequence>
<keyword evidence="3" id="KW-1185">Reference proteome</keyword>
<comment type="caution">
    <text evidence="2">The sequence shown here is derived from an EMBL/GenBank/DDBJ whole genome shotgun (WGS) entry which is preliminary data.</text>
</comment>
<gene>
    <name evidence="2" type="ORF">JKL49_20255</name>
</gene>
<evidence type="ECO:0000313" key="3">
    <source>
        <dbReference type="Proteomes" id="UP000622580"/>
    </source>
</evidence>
<proteinExistence type="predicted"/>
<protein>
    <submittedName>
        <fullName evidence="2">TIGR02300 family protein</fullName>
    </submittedName>
</protein>
<feature type="compositionally biased region" description="Acidic residues" evidence="1">
    <location>
        <begin position="97"/>
        <end position="147"/>
    </location>
</feature>
<evidence type="ECO:0000256" key="1">
    <source>
        <dbReference type="SAM" id="MobiDB-lite"/>
    </source>
</evidence>
<dbReference type="RefSeq" id="WP_215343255.1">
    <property type="nucleotide sequence ID" value="NZ_JAGSGD010000003.1"/>
</dbReference>
<feature type="compositionally biased region" description="Acidic residues" evidence="1">
    <location>
        <begin position="72"/>
        <end position="90"/>
    </location>
</feature>
<reference evidence="2" key="1">
    <citation type="submission" date="2021-04" db="EMBL/GenBank/DDBJ databases">
        <title>Draft genome assembly of strain Phenylobacterium sp. 20VBR1 using MiniION and Illumina platforms.</title>
        <authorList>
            <person name="Thomas F.A."/>
            <person name="Krishnan K.P."/>
            <person name="Sinha R.K."/>
        </authorList>
    </citation>
    <scope>NUCLEOTIDE SEQUENCE</scope>
    <source>
        <strain evidence="2">20VBR1</strain>
    </source>
</reference>
<evidence type="ECO:0000313" key="2">
    <source>
        <dbReference type="EMBL" id="MBR7621734.1"/>
    </source>
</evidence>
<dbReference type="Proteomes" id="UP000622580">
    <property type="component" value="Unassembled WGS sequence"/>
</dbReference>
<feature type="region of interest" description="Disordered" evidence="1">
    <location>
        <begin position="29"/>
        <end position="159"/>
    </location>
</feature>
<organism evidence="2 3">
    <name type="scientific">Phenylobacterium glaciei</name>
    <dbReference type="NCBI Taxonomy" id="2803784"/>
    <lineage>
        <taxon>Bacteria</taxon>
        <taxon>Pseudomonadati</taxon>
        <taxon>Pseudomonadota</taxon>
        <taxon>Alphaproteobacteria</taxon>
        <taxon>Caulobacterales</taxon>
        <taxon>Caulobacteraceae</taxon>
        <taxon>Phenylobacterium</taxon>
    </lineage>
</organism>
<dbReference type="NCBIfam" id="TIGR02300">
    <property type="entry name" value="FYDLN_acid"/>
    <property type="match status" value="1"/>
</dbReference>
<name>A0A941D5I8_9CAUL</name>
<accession>A0A941D5I8</accession>
<dbReference type="EMBL" id="JAGSGD010000003">
    <property type="protein sequence ID" value="MBR7621734.1"/>
    <property type="molecule type" value="Genomic_DNA"/>
</dbReference>